<dbReference type="GO" id="GO:0008897">
    <property type="term" value="F:holo-[acyl-carrier-protein] synthase activity"/>
    <property type="evidence" value="ECO:0007669"/>
    <property type="project" value="InterPro"/>
</dbReference>
<dbReference type="SUPFAM" id="SSF52151">
    <property type="entry name" value="FabD/lysophospholipase-like"/>
    <property type="match status" value="1"/>
</dbReference>
<dbReference type="PROSITE" id="PS00606">
    <property type="entry name" value="KS3_1"/>
    <property type="match status" value="1"/>
</dbReference>
<dbReference type="Gene3D" id="3.90.470.20">
    <property type="entry name" value="4'-phosphopantetheinyl transferase domain"/>
    <property type="match status" value="1"/>
</dbReference>
<dbReference type="EMBL" id="SFCC01000014">
    <property type="protein sequence ID" value="RZQ60936.1"/>
    <property type="molecule type" value="Genomic_DNA"/>
</dbReference>
<keyword evidence="2" id="KW-0597">Phosphoprotein</keyword>
<dbReference type="InterPro" id="IPR049551">
    <property type="entry name" value="PKS_DH_C"/>
</dbReference>
<dbReference type="Proteomes" id="UP000292003">
    <property type="component" value="Unassembled WGS sequence"/>
</dbReference>
<organism evidence="7 8">
    <name type="scientific">Amycolatopsis suaedae</name>
    <dbReference type="NCBI Taxonomy" id="2510978"/>
    <lineage>
        <taxon>Bacteria</taxon>
        <taxon>Bacillati</taxon>
        <taxon>Actinomycetota</taxon>
        <taxon>Actinomycetes</taxon>
        <taxon>Pseudonocardiales</taxon>
        <taxon>Pseudonocardiaceae</taxon>
        <taxon>Amycolatopsis</taxon>
    </lineage>
</organism>
<evidence type="ECO:0000313" key="8">
    <source>
        <dbReference type="Proteomes" id="UP000292003"/>
    </source>
</evidence>
<keyword evidence="8" id="KW-1185">Reference proteome</keyword>
<protein>
    <submittedName>
        <fullName evidence="7">Acyltransferase domain-containing protein</fullName>
    </submittedName>
</protein>
<dbReference type="GO" id="GO:0005737">
    <property type="term" value="C:cytoplasm"/>
    <property type="evidence" value="ECO:0007669"/>
    <property type="project" value="TreeGrafter"/>
</dbReference>
<dbReference type="InterPro" id="IPR042104">
    <property type="entry name" value="PKS_dehydratase_sf"/>
</dbReference>
<evidence type="ECO:0000313" key="7">
    <source>
        <dbReference type="EMBL" id="RZQ60936.1"/>
    </source>
</evidence>
<sequence>MGHPDQRAGAQRRLGSLGGQRHGRRPGRGVRAPGHPAHRPGRGRGLPAGRDRHGPRRAGGLPVRGVDIAIVGLGALFPGAGDAAQFWRNITGGVDAIGTIPAQRWDPELYYDPAAAGASDRFYCRRGGFLDELATFDASRFGIMPSTVDDAEPDQLLALRVAADAVADAGGEQTLPDRSRVGVVVGRGGYLTPGCARLDQRVQVNQLVSVVRDLVPGLDEAELRGALRARLAPEQPEASIGLVPNLAASRIANRFDLRGPAYTVDAACASGLVAVEHAVRELAAGRCDAMVAGAVHVSHHPTLWSVFTQLKALSRSERIRPFDAAADGTLLSEGVGMVVLKRAADAIACGDRIYAVIRGVGTASDGRSTSMMTPNPDGQLLAVRRAWAEAGLEPGAELGLIEAHGTATPAGDAAELRTMAEAFGTGGDLVGIGTVKSMIGHAMPAAGMAGLIKAALAVHHATLPPTLHITEPHAALRGTRFDPVRSARDWDTPRRAVVNAFGFGGINAHVVLEPAGGTAAVAPPPPVPVLTLSADSAQELERDLIADDADLLARAARRTPAGDRPCRLTVWAPDARKLALARKIVGRGRKWTGRHDIWFSPEPLLTGQGQVALLFPGFEHRGTGELAGEESVVDHAVTLLRAGREQARRLRAAGVVPAALAGHSMGEWTAMVVAGIYPTIDEFVESLRPGMVAVADVVYAALGCPADKARAALTGDVVLSHDNCPHQSVICGPADQLETVLETLRAQDVLAQVMPFRTGFHTPALAPFLDNARSTVDGLAVHPPSVPVWSATSLAPMPSDPAEIRDLVLRHLVEPVRFRPMIERLHEAGIRAFVQVGTGSLTGFVDDTLGEREHLTVAGESAERTAAALWAFGLDRGTGGRRLSLGLPRMRLEPVTTAAPVVDDGSPLGSALNALLAETTAASRQVVEALTKPAVPESAEFTREFSFATLPELVDHSIFPQADGWTDLSDGFPTVPITGLLDVITDAARRVAPEGVVTGVEQVRAMQWLIVEPATRARITVRREAGGVRVRVGDYAEGLVRIAPAYPEAGERTQPEFTGPRPAPVAADRLYTDGWMFHGPAYAGVTEIDTLADNGISGTITTLPALGALLDNAGQLIGHWIQVSREVDQNVLPTGIDAVRFYGPAPEPGVSVRCTAWITEVTAGQLRADAELRVDGRLWCRLDGWTTRRFTTDERIWRVKLDAGHSTLGEPQPGGVMKVTERWADSATRDLMMRRYFTAAERAAYARLDLRAQRQWLVRAVAAKDAVRQWLWEHGAGAVFPAEITVSETDGTLRVGGALRTPPVTVAHCADPDKPSGGGCAVAVVGEDAAISVRPGDTGYVIDIGTRGIRQ</sequence>
<dbReference type="Pfam" id="PF02801">
    <property type="entry name" value="Ketoacyl-synt_C"/>
    <property type="match status" value="1"/>
</dbReference>
<evidence type="ECO:0000256" key="3">
    <source>
        <dbReference type="ARBA" id="ARBA00022679"/>
    </source>
</evidence>
<dbReference type="Gene3D" id="3.40.47.10">
    <property type="match status" value="1"/>
</dbReference>
<feature type="domain" description="Ketosynthase family 3 (KS3)" evidence="6">
    <location>
        <begin position="65"/>
        <end position="514"/>
    </location>
</feature>
<dbReference type="SUPFAM" id="SSF55048">
    <property type="entry name" value="Probable ACP-binding domain of malonyl-CoA ACP transacylase"/>
    <property type="match status" value="1"/>
</dbReference>
<dbReference type="GO" id="GO:0071770">
    <property type="term" value="P:DIM/DIP cell wall layer assembly"/>
    <property type="evidence" value="ECO:0007669"/>
    <property type="project" value="TreeGrafter"/>
</dbReference>
<dbReference type="InterPro" id="IPR020841">
    <property type="entry name" value="PKS_Beta-ketoAc_synthase_dom"/>
</dbReference>
<proteinExistence type="predicted"/>
<comment type="caution">
    <text evidence="7">The sequence shown here is derived from an EMBL/GenBank/DDBJ whole genome shotgun (WGS) entry which is preliminary data.</text>
</comment>
<evidence type="ECO:0000256" key="4">
    <source>
        <dbReference type="ARBA" id="ARBA00023315"/>
    </source>
</evidence>
<evidence type="ECO:0000259" key="6">
    <source>
        <dbReference type="PROSITE" id="PS52004"/>
    </source>
</evidence>
<dbReference type="GO" id="GO:0005886">
    <property type="term" value="C:plasma membrane"/>
    <property type="evidence" value="ECO:0007669"/>
    <property type="project" value="TreeGrafter"/>
</dbReference>
<evidence type="ECO:0000256" key="2">
    <source>
        <dbReference type="ARBA" id="ARBA00022553"/>
    </source>
</evidence>
<keyword evidence="3 7" id="KW-0808">Transferase</keyword>
<dbReference type="Gene3D" id="3.40.366.10">
    <property type="entry name" value="Malonyl-Coenzyme A Acyl Carrier Protein, domain 2"/>
    <property type="match status" value="1"/>
</dbReference>
<dbReference type="Pfam" id="PF14765">
    <property type="entry name" value="PS-DH"/>
    <property type="match status" value="1"/>
</dbReference>
<dbReference type="GO" id="GO:0004312">
    <property type="term" value="F:fatty acid synthase activity"/>
    <property type="evidence" value="ECO:0007669"/>
    <property type="project" value="TreeGrafter"/>
</dbReference>
<name>A0A4Q7J2X7_9PSEU</name>
<dbReference type="InterPro" id="IPR001227">
    <property type="entry name" value="Ac_transferase_dom_sf"/>
</dbReference>
<reference evidence="7 8" key="1">
    <citation type="submission" date="2019-02" db="EMBL/GenBank/DDBJ databases">
        <title>Draft genome sequence of Amycolatopsis sp. 8-3EHSu isolated from roots of Suaeda maritima.</title>
        <authorList>
            <person name="Duangmal K."/>
            <person name="Chantavorakit T."/>
        </authorList>
    </citation>
    <scope>NUCLEOTIDE SEQUENCE [LARGE SCALE GENOMIC DNA]</scope>
    <source>
        <strain evidence="7 8">8-3EHSu</strain>
    </source>
</reference>
<dbReference type="OrthoDB" id="9778690at2"/>
<dbReference type="PANTHER" id="PTHR43775">
    <property type="entry name" value="FATTY ACID SYNTHASE"/>
    <property type="match status" value="1"/>
</dbReference>
<dbReference type="InterPro" id="IPR050091">
    <property type="entry name" value="PKS_NRPS_Biosynth_Enz"/>
</dbReference>
<dbReference type="SMART" id="SM00827">
    <property type="entry name" value="PKS_AT"/>
    <property type="match status" value="1"/>
</dbReference>
<keyword evidence="1" id="KW-0596">Phosphopantetheine</keyword>
<dbReference type="InterPro" id="IPR014031">
    <property type="entry name" value="Ketoacyl_synth_C"/>
</dbReference>
<dbReference type="InterPro" id="IPR037143">
    <property type="entry name" value="4-PPantetheinyl_Trfase_dom_sf"/>
</dbReference>
<dbReference type="Gene3D" id="3.10.129.110">
    <property type="entry name" value="Polyketide synthase dehydratase"/>
    <property type="match status" value="1"/>
</dbReference>
<dbReference type="InterPro" id="IPR014043">
    <property type="entry name" value="Acyl_transferase_dom"/>
</dbReference>
<evidence type="ECO:0000256" key="5">
    <source>
        <dbReference type="SAM" id="MobiDB-lite"/>
    </source>
</evidence>
<dbReference type="GO" id="GO:0004315">
    <property type="term" value="F:3-oxoacyl-[acyl-carrier-protein] synthase activity"/>
    <property type="evidence" value="ECO:0007669"/>
    <property type="project" value="InterPro"/>
</dbReference>
<dbReference type="Pfam" id="PF00698">
    <property type="entry name" value="Acyl_transf_1"/>
    <property type="match status" value="1"/>
</dbReference>
<dbReference type="InterPro" id="IPR016035">
    <property type="entry name" value="Acyl_Trfase/lysoPLipase"/>
</dbReference>
<dbReference type="SUPFAM" id="SSF56214">
    <property type="entry name" value="4'-phosphopantetheinyl transferase"/>
    <property type="match status" value="1"/>
</dbReference>
<dbReference type="PROSITE" id="PS52004">
    <property type="entry name" value="KS3_2"/>
    <property type="match status" value="1"/>
</dbReference>
<dbReference type="InterPro" id="IPR014030">
    <property type="entry name" value="Ketoacyl_synth_N"/>
</dbReference>
<evidence type="ECO:0000256" key="1">
    <source>
        <dbReference type="ARBA" id="ARBA00022450"/>
    </source>
</evidence>
<keyword evidence="4 7" id="KW-0012">Acyltransferase</keyword>
<dbReference type="GO" id="GO:0000287">
    <property type="term" value="F:magnesium ion binding"/>
    <property type="evidence" value="ECO:0007669"/>
    <property type="project" value="InterPro"/>
</dbReference>
<feature type="region of interest" description="Disordered" evidence="5">
    <location>
        <begin position="1"/>
        <end position="60"/>
    </location>
</feature>
<dbReference type="InterPro" id="IPR018201">
    <property type="entry name" value="Ketoacyl_synth_AS"/>
</dbReference>
<dbReference type="InterPro" id="IPR016036">
    <property type="entry name" value="Malonyl_transacylase_ACP-bd"/>
</dbReference>
<dbReference type="SMART" id="SM00825">
    <property type="entry name" value="PKS_KS"/>
    <property type="match status" value="1"/>
</dbReference>
<dbReference type="InterPro" id="IPR029069">
    <property type="entry name" value="HotDog_dom_sf"/>
</dbReference>
<dbReference type="CDD" id="cd00833">
    <property type="entry name" value="PKS"/>
    <property type="match status" value="1"/>
</dbReference>
<dbReference type="Pfam" id="PF00109">
    <property type="entry name" value="ketoacyl-synt"/>
    <property type="match status" value="1"/>
</dbReference>
<dbReference type="PANTHER" id="PTHR43775:SF51">
    <property type="entry name" value="INACTIVE PHENOLPHTHIOCEROL SYNTHESIS POLYKETIDE SYNTHASE TYPE I PKS1-RELATED"/>
    <property type="match status" value="1"/>
</dbReference>
<dbReference type="SUPFAM" id="SSF53901">
    <property type="entry name" value="Thiolase-like"/>
    <property type="match status" value="1"/>
</dbReference>
<dbReference type="GO" id="GO:0006633">
    <property type="term" value="P:fatty acid biosynthetic process"/>
    <property type="evidence" value="ECO:0007669"/>
    <property type="project" value="InterPro"/>
</dbReference>
<gene>
    <name evidence="7" type="ORF">EWH70_25955</name>
</gene>
<accession>A0A4Q7J2X7</accession>
<dbReference type="SUPFAM" id="SSF54637">
    <property type="entry name" value="Thioesterase/thiol ester dehydrase-isomerase"/>
    <property type="match status" value="1"/>
</dbReference>
<dbReference type="InterPro" id="IPR016039">
    <property type="entry name" value="Thiolase-like"/>
</dbReference>